<evidence type="ECO:0000259" key="3">
    <source>
        <dbReference type="Pfam" id="PF13192"/>
    </source>
</evidence>
<organism evidence="4 5">
    <name type="scientific">Candidatus Syntrophocurvum alkaliphilum</name>
    <dbReference type="NCBI Taxonomy" id="2293317"/>
    <lineage>
        <taxon>Bacteria</taxon>
        <taxon>Bacillati</taxon>
        <taxon>Bacillota</taxon>
        <taxon>Clostridia</taxon>
        <taxon>Eubacteriales</taxon>
        <taxon>Syntrophomonadaceae</taxon>
        <taxon>Candidatus Syntrophocurvum</taxon>
    </lineage>
</organism>
<evidence type="ECO:0000313" key="5">
    <source>
        <dbReference type="Proteomes" id="UP000426444"/>
    </source>
</evidence>
<dbReference type="OrthoDB" id="9800630at2"/>
<feature type="domain" description="Thioredoxin-like fold" evidence="3">
    <location>
        <begin position="1"/>
        <end position="76"/>
    </location>
</feature>
<dbReference type="InterPro" id="IPR012336">
    <property type="entry name" value="Thioredoxin-like_fold"/>
</dbReference>
<dbReference type="RefSeq" id="WP_156203957.1">
    <property type="nucleotide sequence ID" value="NZ_CP046457.1"/>
</dbReference>
<reference evidence="5" key="1">
    <citation type="journal article" date="2019" name="Microbiology">
        <title>Complete Genome Sequence of an Uncultured Bacterium of the Candidate Phylum Bipolaricaulota.</title>
        <authorList>
            <person name="Kadnikov V.V."/>
            <person name="Mardanov A.V."/>
            <person name="Beletsky A.V."/>
            <person name="Frank Y.A."/>
            <person name="Karnachuk O.V."/>
            <person name="Ravin N.V."/>
        </authorList>
    </citation>
    <scope>NUCLEOTIDE SEQUENCE [LARGE SCALE GENOMIC DNA]</scope>
</reference>
<feature type="active site" description="Nucleophile" evidence="1">
    <location>
        <position position="13"/>
    </location>
</feature>
<dbReference type="SUPFAM" id="SSF52833">
    <property type="entry name" value="Thioredoxin-like"/>
    <property type="match status" value="1"/>
</dbReference>
<dbReference type="Pfam" id="PF13192">
    <property type="entry name" value="Thioredoxin_3"/>
    <property type="match status" value="1"/>
</dbReference>
<gene>
    <name evidence="4" type="ORF">SYNTR_1545</name>
</gene>
<accession>A0A6I6DBQ6</accession>
<proteinExistence type="predicted"/>
<dbReference type="KEGG" id="salq:SYNTR_1545"/>
<dbReference type="PANTHER" id="PTHR36450:SF1">
    <property type="entry name" value="THIOREDOXIN"/>
    <property type="match status" value="1"/>
</dbReference>
<keyword evidence="2" id="KW-0676">Redox-active center</keyword>
<keyword evidence="2" id="KW-1015">Disulfide bond</keyword>
<dbReference type="Proteomes" id="UP000426444">
    <property type="component" value="Chromosome"/>
</dbReference>
<name>A0A6I6DBQ6_9FIRM</name>
<sequence length="80" mass="8892">MKIKVLGTGCAKCDQLERDVINCLAEMDVAADVEKVKDINKIMDYKVMLTPALVINDKVKVSGKAPKKTEIEKLIKEELS</sequence>
<feature type="disulfide bond" description="Redox-active" evidence="2">
    <location>
        <begin position="10"/>
        <end position="13"/>
    </location>
</feature>
<evidence type="ECO:0000313" key="4">
    <source>
        <dbReference type="EMBL" id="QGU00139.1"/>
    </source>
</evidence>
<keyword evidence="5" id="KW-1185">Reference proteome</keyword>
<dbReference type="EMBL" id="CP046457">
    <property type="protein sequence ID" value="QGU00139.1"/>
    <property type="molecule type" value="Genomic_DNA"/>
</dbReference>
<dbReference type="InterPro" id="IPR005243">
    <property type="entry name" value="THIRX-like_proc"/>
</dbReference>
<dbReference type="PIRSF" id="PIRSF037031">
    <property type="entry name" value="Redox_disulphide_2"/>
    <property type="match status" value="1"/>
</dbReference>
<dbReference type="Gene3D" id="3.40.30.10">
    <property type="entry name" value="Glutaredoxin"/>
    <property type="match status" value="1"/>
</dbReference>
<dbReference type="InterPro" id="IPR036249">
    <property type="entry name" value="Thioredoxin-like_sf"/>
</dbReference>
<protein>
    <recommendedName>
        <fullName evidence="3">Thioredoxin-like fold domain-containing protein</fullName>
    </recommendedName>
</protein>
<evidence type="ECO:0000256" key="2">
    <source>
        <dbReference type="PIRSR" id="PIRSR037031-51"/>
    </source>
</evidence>
<dbReference type="PANTHER" id="PTHR36450">
    <property type="entry name" value="THIOREDOXIN"/>
    <property type="match status" value="1"/>
</dbReference>
<feature type="active site" description="Nucleophile" evidence="1">
    <location>
        <position position="10"/>
    </location>
</feature>
<evidence type="ECO:0000256" key="1">
    <source>
        <dbReference type="PIRSR" id="PIRSR037031-50"/>
    </source>
</evidence>
<dbReference type="AlphaFoldDB" id="A0A6I6DBQ6"/>
<dbReference type="NCBIfam" id="TIGR00412">
    <property type="entry name" value="redox_disulf_2"/>
    <property type="match status" value="1"/>
</dbReference>